<proteinExistence type="predicted"/>
<dbReference type="InterPro" id="IPR032675">
    <property type="entry name" value="LRR_dom_sf"/>
</dbReference>
<dbReference type="AlphaFoldDB" id="A0A226DTK1"/>
<comment type="caution">
    <text evidence="2">The sequence shown here is derived from an EMBL/GenBank/DDBJ whole genome shotgun (WGS) entry which is preliminary data.</text>
</comment>
<evidence type="ECO:0000259" key="1">
    <source>
        <dbReference type="Pfam" id="PF00646"/>
    </source>
</evidence>
<reference evidence="2 3" key="1">
    <citation type="submission" date="2015-12" db="EMBL/GenBank/DDBJ databases">
        <title>The genome of Folsomia candida.</title>
        <authorList>
            <person name="Faddeeva A."/>
            <person name="Derks M.F."/>
            <person name="Anvar Y."/>
            <person name="Smit S."/>
            <person name="Van Straalen N."/>
            <person name="Roelofs D."/>
        </authorList>
    </citation>
    <scope>NUCLEOTIDE SEQUENCE [LARGE SCALE GENOMIC DNA]</scope>
    <source>
        <strain evidence="2 3">VU population</strain>
        <tissue evidence="2">Whole body</tissue>
    </source>
</reference>
<dbReference type="InterPro" id="IPR001810">
    <property type="entry name" value="F-box_dom"/>
</dbReference>
<protein>
    <submittedName>
        <fullName evidence="2">Oligoribonuclease</fullName>
    </submittedName>
</protein>
<accession>A0A226DTK1</accession>
<dbReference type="Gene3D" id="3.80.10.10">
    <property type="entry name" value="Ribonuclease Inhibitor"/>
    <property type="match status" value="1"/>
</dbReference>
<dbReference type="EMBL" id="LNIX01000011">
    <property type="protein sequence ID" value="OXA48533.1"/>
    <property type="molecule type" value="Genomic_DNA"/>
</dbReference>
<dbReference type="SUPFAM" id="SSF52047">
    <property type="entry name" value="RNI-like"/>
    <property type="match status" value="1"/>
</dbReference>
<name>A0A226DTK1_FOLCA</name>
<evidence type="ECO:0000313" key="2">
    <source>
        <dbReference type="EMBL" id="OXA48533.1"/>
    </source>
</evidence>
<sequence length="532" mass="61259">MQAEIDHATTQLENLDLVADVDNVAMKALLNPLILQKVFCSLDTKTLKSARLVCTLWADVGAAPLGKQGRHVFRTRSDLESNKAMASLNPELLKNVKILFEGYKTCNCVYIICWCTPTLPLDFVWILPQISDKLETLEVFYVTAFEPIRELWSSYNFPHLARIRILADREYLDEAEPMLKEMAEFRPLPNLKVFSLRMFSGCRNPSSRAQMSTICQNLINSSPNLEEFELHSTFYVDLTACGKLKKFTFNYDPTGSFEFEISETTKMLESGRTSLESLILNYTMENDDSIELNFYFPNLTHLQTNAADVYVLKDSVNTTNLPKLTHFSMSTIDYPFQFEISGMLSRYHLRHVGITSLDICCKNHFPRIGNNEDGEAARRLVDLFPSVKELKFNLKIVVFRDYDQYFFDLMEIMRSFGEWELSRGEVDFHLKACQGPEINDHHERDFVSLFIIAVLRGMTGWTGLANTSLKFSTDWRRPAEFRLLDEVRDAILSCRTIRSLAISGLLMDAETKNNLETFIREQNLPIITRFNN</sequence>
<feature type="domain" description="F-box" evidence="1">
    <location>
        <begin position="30"/>
        <end position="59"/>
    </location>
</feature>
<dbReference type="Pfam" id="PF00646">
    <property type="entry name" value="F-box"/>
    <property type="match status" value="1"/>
</dbReference>
<dbReference type="Proteomes" id="UP000198287">
    <property type="component" value="Unassembled WGS sequence"/>
</dbReference>
<gene>
    <name evidence="2" type="ORF">Fcan01_16621</name>
</gene>
<dbReference type="OrthoDB" id="3140657at2759"/>
<evidence type="ECO:0000313" key="3">
    <source>
        <dbReference type="Proteomes" id="UP000198287"/>
    </source>
</evidence>
<organism evidence="2 3">
    <name type="scientific">Folsomia candida</name>
    <name type="common">Springtail</name>
    <dbReference type="NCBI Taxonomy" id="158441"/>
    <lineage>
        <taxon>Eukaryota</taxon>
        <taxon>Metazoa</taxon>
        <taxon>Ecdysozoa</taxon>
        <taxon>Arthropoda</taxon>
        <taxon>Hexapoda</taxon>
        <taxon>Collembola</taxon>
        <taxon>Entomobryomorpha</taxon>
        <taxon>Isotomoidea</taxon>
        <taxon>Isotomidae</taxon>
        <taxon>Proisotominae</taxon>
        <taxon>Folsomia</taxon>
    </lineage>
</organism>
<keyword evidence="3" id="KW-1185">Reference proteome</keyword>